<evidence type="ECO:0000313" key="15">
    <source>
        <dbReference type="EMBL" id="KAK9291052.1"/>
    </source>
</evidence>
<evidence type="ECO:0000256" key="2">
    <source>
        <dbReference type="ARBA" id="ARBA00004906"/>
    </source>
</evidence>
<evidence type="ECO:0000256" key="8">
    <source>
        <dbReference type="ARBA" id="ARBA00022786"/>
    </source>
</evidence>
<dbReference type="InterPro" id="IPR050776">
    <property type="entry name" value="Ank_Repeat/CDKN_Inhibitor"/>
</dbReference>
<name>A0AAP0X690_LIQFO</name>
<evidence type="ECO:0000256" key="1">
    <source>
        <dbReference type="ARBA" id="ARBA00000900"/>
    </source>
</evidence>
<dbReference type="Pfam" id="PF00023">
    <property type="entry name" value="Ank"/>
    <property type="match status" value="1"/>
</dbReference>
<dbReference type="Pfam" id="PF12796">
    <property type="entry name" value="Ank_2"/>
    <property type="match status" value="2"/>
</dbReference>
<feature type="domain" description="RING-type" evidence="14">
    <location>
        <begin position="321"/>
        <end position="370"/>
    </location>
</feature>
<dbReference type="GO" id="GO:0061630">
    <property type="term" value="F:ubiquitin protein ligase activity"/>
    <property type="evidence" value="ECO:0007669"/>
    <property type="project" value="UniProtKB-EC"/>
</dbReference>
<accession>A0AAP0X690</accession>
<evidence type="ECO:0000256" key="10">
    <source>
        <dbReference type="ARBA" id="ARBA00023043"/>
    </source>
</evidence>
<dbReference type="SMART" id="SM00248">
    <property type="entry name" value="ANK"/>
    <property type="match status" value="7"/>
</dbReference>
<dbReference type="InterPro" id="IPR056760">
    <property type="entry name" value="RING_XB3-like"/>
</dbReference>
<evidence type="ECO:0000256" key="12">
    <source>
        <dbReference type="PROSITE-ProRule" id="PRU00175"/>
    </source>
</evidence>
<proteinExistence type="predicted"/>
<comment type="caution">
    <text evidence="15">The sequence shown here is derived from an EMBL/GenBank/DDBJ whole genome shotgun (WGS) entry which is preliminary data.</text>
</comment>
<evidence type="ECO:0000256" key="13">
    <source>
        <dbReference type="SAM" id="MobiDB-lite"/>
    </source>
</evidence>
<evidence type="ECO:0000256" key="5">
    <source>
        <dbReference type="ARBA" id="ARBA00022723"/>
    </source>
</evidence>
<feature type="repeat" description="ANK" evidence="11">
    <location>
        <begin position="157"/>
        <end position="189"/>
    </location>
</feature>
<feature type="repeat" description="ANK" evidence="11">
    <location>
        <begin position="194"/>
        <end position="226"/>
    </location>
</feature>
<protein>
    <recommendedName>
        <fullName evidence="3">RING-type E3 ubiquitin transferase</fullName>
        <ecNumber evidence="3">2.3.2.27</ecNumber>
    </recommendedName>
</protein>
<evidence type="ECO:0000313" key="16">
    <source>
        <dbReference type="Proteomes" id="UP001415857"/>
    </source>
</evidence>
<keyword evidence="10 11" id="KW-0040">ANK repeat</keyword>
<keyword evidence="16" id="KW-1185">Reference proteome</keyword>
<evidence type="ECO:0000256" key="6">
    <source>
        <dbReference type="ARBA" id="ARBA00022737"/>
    </source>
</evidence>
<keyword evidence="4" id="KW-0808">Transferase</keyword>
<keyword evidence="7 12" id="KW-0863">Zinc-finger</keyword>
<dbReference type="PROSITE" id="PS50088">
    <property type="entry name" value="ANK_REPEAT"/>
    <property type="match status" value="4"/>
</dbReference>
<feature type="repeat" description="ANK" evidence="11">
    <location>
        <begin position="45"/>
        <end position="77"/>
    </location>
</feature>
<evidence type="ECO:0000256" key="4">
    <source>
        <dbReference type="ARBA" id="ARBA00022679"/>
    </source>
</evidence>
<dbReference type="AlphaFoldDB" id="A0AAP0X690"/>
<dbReference type="PROSITE" id="PS50297">
    <property type="entry name" value="ANK_REP_REGION"/>
    <property type="match status" value="4"/>
</dbReference>
<dbReference type="Pfam" id="PF24921">
    <property type="entry name" value="RING_XB3-XBAT31"/>
    <property type="match status" value="1"/>
</dbReference>
<dbReference type="PANTHER" id="PTHR24201">
    <property type="entry name" value="ANK_REP_REGION DOMAIN-CONTAINING PROTEIN"/>
    <property type="match status" value="1"/>
</dbReference>
<keyword evidence="9" id="KW-0862">Zinc</keyword>
<dbReference type="PANTHER" id="PTHR24201:SF16">
    <property type="entry name" value="ANKYRIN-1-LIKE-RELATED"/>
    <property type="match status" value="1"/>
</dbReference>
<comment type="pathway">
    <text evidence="2">Protein modification; protein ubiquitination.</text>
</comment>
<feature type="repeat" description="ANK" evidence="11">
    <location>
        <begin position="78"/>
        <end position="110"/>
    </location>
</feature>
<dbReference type="EC" id="2.3.2.27" evidence="3"/>
<dbReference type="Proteomes" id="UP001415857">
    <property type="component" value="Unassembled WGS sequence"/>
</dbReference>
<gene>
    <name evidence="15" type="ORF">L1049_009236</name>
</gene>
<dbReference type="GO" id="GO:0008270">
    <property type="term" value="F:zinc ion binding"/>
    <property type="evidence" value="ECO:0007669"/>
    <property type="project" value="UniProtKB-KW"/>
</dbReference>
<dbReference type="EMBL" id="JBBPBK010000002">
    <property type="protein sequence ID" value="KAK9291052.1"/>
    <property type="molecule type" value="Genomic_DNA"/>
</dbReference>
<dbReference type="InterPro" id="IPR001841">
    <property type="entry name" value="Znf_RING"/>
</dbReference>
<dbReference type="InterPro" id="IPR002110">
    <property type="entry name" value="Ankyrin_rpt"/>
</dbReference>
<keyword evidence="5" id="KW-0479">Metal-binding</keyword>
<dbReference type="InterPro" id="IPR036770">
    <property type="entry name" value="Ankyrin_rpt-contain_sf"/>
</dbReference>
<keyword evidence="6" id="KW-0677">Repeat</keyword>
<dbReference type="SUPFAM" id="SSF57850">
    <property type="entry name" value="RING/U-box"/>
    <property type="match status" value="1"/>
</dbReference>
<reference evidence="15 16" key="1">
    <citation type="journal article" date="2024" name="Plant J.">
        <title>Genome sequences and population genomics reveal climatic adaptation and genomic divergence between two closely related sweetgum species.</title>
        <authorList>
            <person name="Xu W.Q."/>
            <person name="Ren C.Q."/>
            <person name="Zhang X.Y."/>
            <person name="Comes H.P."/>
            <person name="Liu X.H."/>
            <person name="Li Y.G."/>
            <person name="Kettle C.J."/>
            <person name="Jalonen R."/>
            <person name="Gaisberger H."/>
            <person name="Ma Y.Z."/>
            <person name="Qiu Y.X."/>
        </authorList>
    </citation>
    <scope>NUCLEOTIDE SEQUENCE [LARGE SCALE GENOMIC DNA]</scope>
    <source>
        <strain evidence="15">Hangzhou</strain>
    </source>
</reference>
<dbReference type="Gene3D" id="1.25.40.20">
    <property type="entry name" value="Ankyrin repeat-containing domain"/>
    <property type="match status" value="2"/>
</dbReference>
<evidence type="ECO:0000256" key="7">
    <source>
        <dbReference type="ARBA" id="ARBA00022771"/>
    </source>
</evidence>
<dbReference type="Gene3D" id="3.30.40.10">
    <property type="entry name" value="Zinc/RING finger domain, C3HC4 (zinc finger)"/>
    <property type="match status" value="1"/>
</dbReference>
<keyword evidence="8" id="KW-0833">Ubl conjugation pathway</keyword>
<comment type="catalytic activity">
    <reaction evidence="1">
        <text>S-ubiquitinyl-[E2 ubiquitin-conjugating enzyme]-L-cysteine + [acceptor protein]-L-lysine = [E2 ubiquitin-conjugating enzyme]-L-cysteine + N(6)-ubiquitinyl-[acceptor protein]-L-lysine.</text>
        <dbReference type="EC" id="2.3.2.27"/>
    </reaction>
</comment>
<dbReference type="GO" id="GO:0005634">
    <property type="term" value="C:nucleus"/>
    <property type="evidence" value="ECO:0007669"/>
    <property type="project" value="TreeGrafter"/>
</dbReference>
<organism evidence="15 16">
    <name type="scientific">Liquidambar formosana</name>
    <name type="common">Formosan gum</name>
    <dbReference type="NCBI Taxonomy" id="63359"/>
    <lineage>
        <taxon>Eukaryota</taxon>
        <taxon>Viridiplantae</taxon>
        <taxon>Streptophyta</taxon>
        <taxon>Embryophyta</taxon>
        <taxon>Tracheophyta</taxon>
        <taxon>Spermatophyta</taxon>
        <taxon>Magnoliopsida</taxon>
        <taxon>eudicotyledons</taxon>
        <taxon>Gunneridae</taxon>
        <taxon>Pentapetalae</taxon>
        <taxon>Saxifragales</taxon>
        <taxon>Altingiaceae</taxon>
        <taxon>Liquidambar</taxon>
    </lineage>
</organism>
<sequence>MGQGLSCRERHENALFCAVHNGDLKALKAMLVEDPSVLEQTSGFDKVSALHVAAANGQIEVLSLLLDRSVNPDVLNRRKQTPLMLAAMHGKISCVQKLIQAGANILMFDSLNGRTCLHYAAYYGYSDCLQAILSAAHSSPVANSWGFARFVNIRDGSGATPLHLAARQRRPECVHILLDNGALVGASTGGYGHFGSTSLHLAARGGSLDCVRELLAWGADRLQTDSSGRIPYMVALKYKHGACAALLNPSSAEPLVWPSPLKFISELNPEAKALLERALIEANKEREKAILKETVYSIPSPSHSDVGIDDNASEDSDIELCCICFDQVCTIEVQACGHQMCAHCTLALCCHNKPNPTTAISKAPVCPFCRSSITQLVVAKIKVNNDSEVEFSPSRPRRSRKYRNSSEGSSSFKSLSSLGSFGKMGGRSSGKIAAECNEGVDKP</sequence>
<dbReference type="PROSITE" id="PS50089">
    <property type="entry name" value="ZF_RING_2"/>
    <property type="match status" value="1"/>
</dbReference>
<feature type="region of interest" description="Disordered" evidence="13">
    <location>
        <begin position="389"/>
        <end position="443"/>
    </location>
</feature>
<evidence type="ECO:0000256" key="9">
    <source>
        <dbReference type="ARBA" id="ARBA00022833"/>
    </source>
</evidence>
<dbReference type="InterPro" id="IPR013083">
    <property type="entry name" value="Znf_RING/FYVE/PHD"/>
</dbReference>
<feature type="compositionally biased region" description="Low complexity" evidence="13">
    <location>
        <begin position="405"/>
        <end position="421"/>
    </location>
</feature>
<evidence type="ECO:0000259" key="14">
    <source>
        <dbReference type="PROSITE" id="PS50089"/>
    </source>
</evidence>
<evidence type="ECO:0000256" key="11">
    <source>
        <dbReference type="PROSITE-ProRule" id="PRU00023"/>
    </source>
</evidence>
<dbReference type="SUPFAM" id="SSF48403">
    <property type="entry name" value="Ankyrin repeat"/>
    <property type="match status" value="1"/>
</dbReference>
<evidence type="ECO:0000256" key="3">
    <source>
        <dbReference type="ARBA" id="ARBA00012483"/>
    </source>
</evidence>